<dbReference type="Gene3D" id="3.40.420.10">
    <property type="entry name" value="Ricin (A subunit), domain 1"/>
    <property type="match status" value="1"/>
</dbReference>
<gene>
    <name evidence="7" type="ORF">K1J60_09145</name>
</gene>
<dbReference type="SUPFAM" id="SSF51126">
    <property type="entry name" value="Pectin lyase-like"/>
    <property type="match status" value="1"/>
</dbReference>
<keyword evidence="2 5" id="KW-0378">Hydrolase</keyword>
<evidence type="ECO:0000313" key="7">
    <source>
        <dbReference type="EMBL" id="QYX76650.1"/>
    </source>
</evidence>
<dbReference type="InterPro" id="IPR012334">
    <property type="entry name" value="Pectin_lyas_fold"/>
</dbReference>
<protein>
    <recommendedName>
        <fullName evidence="5">Pectinesterase</fullName>
        <ecNumber evidence="5">3.1.1.11</ecNumber>
    </recommendedName>
</protein>
<evidence type="ECO:0000256" key="5">
    <source>
        <dbReference type="RuleBase" id="RU000589"/>
    </source>
</evidence>
<proteinExistence type="inferred from homology"/>
<comment type="catalytic activity">
    <reaction evidence="5">
        <text>[(1-&gt;4)-alpha-D-galacturonosyl methyl ester](n) + n H2O = [(1-&gt;4)-alpha-D-galacturonosyl](n) + n methanol + n H(+)</text>
        <dbReference type="Rhea" id="RHEA:22380"/>
        <dbReference type="Rhea" id="RHEA-COMP:14570"/>
        <dbReference type="Rhea" id="RHEA-COMP:14573"/>
        <dbReference type="ChEBI" id="CHEBI:15377"/>
        <dbReference type="ChEBI" id="CHEBI:15378"/>
        <dbReference type="ChEBI" id="CHEBI:17790"/>
        <dbReference type="ChEBI" id="CHEBI:140522"/>
        <dbReference type="ChEBI" id="CHEBI:140523"/>
        <dbReference type="EC" id="3.1.1.11"/>
    </reaction>
</comment>
<dbReference type="Pfam" id="PF01095">
    <property type="entry name" value="Pectinesterase"/>
    <property type="match status" value="1"/>
</dbReference>
<dbReference type="Pfam" id="PF00161">
    <property type="entry name" value="RIP"/>
    <property type="match status" value="1"/>
</dbReference>
<evidence type="ECO:0000259" key="6">
    <source>
        <dbReference type="Pfam" id="PF01095"/>
    </source>
</evidence>
<dbReference type="PROSITE" id="PS51318">
    <property type="entry name" value="TAT"/>
    <property type="match status" value="1"/>
</dbReference>
<dbReference type="PANTHER" id="PTHR31321:SF57">
    <property type="entry name" value="PECTINESTERASE 53-RELATED"/>
    <property type="match status" value="1"/>
</dbReference>
<feature type="domain" description="Pectinesterase catalytic" evidence="6">
    <location>
        <begin position="329"/>
        <end position="631"/>
    </location>
</feature>
<name>A0ABX8XM65_9ACTN</name>
<dbReference type="Proteomes" id="UP000827138">
    <property type="component" value="Chromosome"/>
</dbReference>
<dbReference type="InterPro" id="IPR006311">
    <property type="entry name" value="TAT_signal"/>
</dbReference>
<dbReference type="InterPro" id="IPR036041">
    <property type="entry name" value="Ribosome-inact_prot_sf"/>
</dbReference>
<evidence type="ECO:0000313" key="8">
    <source>
        <dbReference type="Proteomes" id="UP000827138"/>
    </source>
</evidence>
<dbReference type="Gene3D" id="2.160.20.10">
    <property type="entry name" value="Single-stranded right-handed beta-helix, Pectin lyase-like"/>
    <property type="match status" value="1"/>
</dbReference>
<dbReference type="EMBL" id="CP080647">
    <property type="protein sequence ID" value="QYX76650.1"/>
    <property type="molecule type" value="Genomic_DNA"/>
</dbReference>
<dbReference type="SUPFAM" id="SSF56371">
    <property type="entry name" value="Ribosome inactivating proteins (RIP)"/>
    <property type="match status" value="1"/>
</dbReference>
<feature type="active site" evidence="4">
    <location>
        <position position="497"/>
    </location>
</feature>
<dbReference type="PROSITE" id="PS00503">
    <property type="entry name" value="PECTINESTERASE_2"/>
    <property type="match status" value="1"/>
</dbReference>
<feature type="chain" id="PRO_5044979782" description="Pectinesterase" evidence="5">
    <location>
        <begin position="23"/>
        <end position="641"/>
    </location>
</feature>
<dbReference type="EC" id="3.1.1.11" evidence="5"/>
<sequence>MTTEQQGQLARRSFLASAIAVAAGTMLAGGAVVAAAPRASAATGAHVTWRISSEPSEAKDGYAGLINGIRAAIRSGRIPVDGAAPVDVTALGATGEHIRVDLHAEDRSEFIRVFMRRSDSYVVGWFQGVETGGGDVTWGDFFTLEPGLRNGQADIPLGRPAGTIDRNDPGSQTNTRYQDLAGYDALARQGASRDGMQLSPASFNTAVLRLQDGANVAAREGAQAILQIIVGLAEASRFRQQALDTVRRFASGVAYGLTVADIAFHNNWGRLSTAFLTAFIGGATVFAAPVEVAGIVIGTLAVASRYLLMAHHSNINTRGKHIEDGLLYVSQDGIGDHSTVQAAIDAVPADGTPHTILIDKGVYHEVISVPKNKPWLTLQGVASLPLYVVIHNTRCHGMIDPATGAKFGTQGSAVATFRAPNLTVRNITISNTFERDAHPEISPFETQAVAVAAMGDRQVFDNVSMLSHQDTLLVKSETPTTQARQYFHQCFIRGDVDFIFGNATAVIHRSNIQVLAWPGGTVLAPNTDKSKKYGILIADSSINSTASARTTYLGRPWHNGPDAWPQAVVRDTQVASVVTETHPWTDMMPDYSWSQARFKEYRNSGPGAGVGSNAPQMTDLEAREYTPQRYLFGTDAWNPVL</sequence>
<dbReference type="InterPro" id="IPR016138">
    <property type="entry name" value="Ribosome_inactivat_prot_sub1"/>
</dbReference>
<keyword evidence="3 5" id="KW-0063">Aspartyl esterase</keyword>
<dbReference type="InterPro" id="IPR011050">
    <property type="entry name" value="Pectin_lyase_fold/virulence"/>
</dbReference>
<keyword evidence="8" id="KW-1185">Reference proteome</keyword>
<evidence type="ECO:0000256" key="4">
    <source>
        <dbReference type="PROSITE-ProRule" id="PRU10040"/>
    </source>
</evidence>
<organism evidence="7 8">
    <name type="scientific">Streptomyces akebiae</name>
    <dbReference type="NCBI Taxonomy" id="2865673"/>
    <lineage>
        <taxon>Bacteria</taxon>
        <taxon>Bacillati</taxon>
        <taxon>Actinomycetota</taxon>
        <taxon>Actinomycetes</taxon>
        <taxon>Kitasatosporales</taxon>
        <taxon>Streptomycetaceae</taxon>
        <taxon>Streptomyces</taxon>
    </lineage>
</organism>
<evidence type="ECO:0000256" key="2">
    <source>
        <dbReference type="ARBA" id="ARBA00022801"/>
    </source>
</evidence>
<feature type="signal peptide" evidence="5">
    <location>
        <begin position="1"/>
        <end position="22"/>
    </location>
</feature>
<dbReference type="InterPro" id="IPR033131">
    <property type="entry name" value="Pectinesterase_Asp_AS"/>
</dbReference>
<dbReference type="InterPro" id="IPR001574">
    <property type="entry name" value="Ribosome_inactivat_prot"/>
</dbReference>
<reference evidence="7 8" key="1">
    <citation type="submission" date="2021-08" db="EMBL/GenBank/DDBJ databases">
        <authorList>
            <person name="Ping M."/>
        </authorList>
    </citation>
    <scope>NUCLEOTIDE SEQUENCE [LARGE SCALE GENOMIC DNA]</scope>
    <source>
        <strain evidence="7 8">MG28</strain>
    </source>
</reference>
<evidence type="ECO:0000256" key="3">
    <source>
        <dbReference type="ARBA" id="ARBA00023085"/>
    </source>
</evidence>
<comment type="pathway">
    <text evidence="5">Glycan metabolism; pectin degradation; 2-dehydro-3-deoxy-D-gluconate from pectin: step 1/5.</text>
</comment>
<evidence type="ECO:0000256" key="1">
    <source>
        <dbReference type="ARBA" id="ARBA00008891"/>
    </source>
</evidence>
<accession>A0ABX8XM65</accession>
<comment type="similarity">
    <text evidence="1">Belongs to the pectinesterase family.</text>
</comment>
<keyword evidence="5" id="KW-0732">Signal</keyword>
<dbReference type="PANTHER" id="PTHR31321">
    <property type="entry name" value="ACYL-COA THIOESTER HYDROLASE YBHC-RELATED"/>
    <property type="match status" value="1"/>
</dbReference>
<dbReference type="InterPro" id="IPR000070">
    <property type="entry name" value="Pectinesterase_cat"/>
</dbReference>
<dbReference type="RefSeq" id="WP_220645760.1">
    <property type="nucleotide sequence ID" value="NZ_CP080647.1"/>
</dbReference>